<evidence type="ECO:0000259" key="9">
    <source>
        <dbReference type="Pfam" id="PF05738"/>
    </source>
</evidence>
<dbReference type="InterPro" id="IPR008966">
    <property type="entry name" value="Adhesion_dom_sf"/>
</dbReference>
<gene>
    <name evidence="11" type="ORF">DW687_04760</name>
</gene>
<dbReference type="Gene3D" id="2.60.40.740">
    <property type="match status" value="2"/>
</dbReference>
<protein>
    <submittedName>
        <fullName evidence="11">Cna B-type domain-containing protein</fullName>
    </submittedName>
</protein>
<dbReference type="GO" id="GO:0007155">
    <property type="term" value="P:cell adhesion"/>
    <property type="evidence" value="ECO:0007669"/>
    <property type="project" value="InterPro"/>
</dbReference>
<reference evidence="11 12" key="1">
    <citation type="submission" date="2018-08" db="EMBL/GenBank/DDBJ databases">
        <title>A genome reference for cultivated species of the human gut microbiota.</title>
        <authorList>
            <person name="Zou Y."/>
            <person name="Xue W."/>
            <person name="Luo G."/>
        </authorList>
    </citation>
    <scope>NUCLEOTIDE SEQUENCE [LARGE SCALE GENOMIC DNA]</scope>
    <source>
        <strain evidence="11 12">AM25-6</strain>
    </source>
</reference>
<sequence length="1498" mass="165416">MKKRLFAICLSFMLIVSAMPASVFASQAGQEQNTDTTQKINSDFGSGGNGSSEDTLKNRVKDRTDLSANSKKSSKTVIDQTKQVSDNKNIDKTPVNYDLSEKGRITSVNMYTYNDEKDSWDLYDNKTPLPNDTSVKLDISYKALKDEYVYSGDSFSYKLPSVCKLASEQTFEVKEGTTVVGSAKIDKSGNVTITLNDKFSDENGRLNYKGTFSCWAKLSLEQKEKEYTVTIPFTEEYKYDVVVKPKPVITNKSVTIAKSIPAYKYENGNADGAITHMKYRLLVTANAKNTEDLTGLVISDNFTLGAKYINYLNNGTYPVTAMINGQSVNLSEWLDIDMSSSPVKFKLKTGKKLTAGQKLTIDYWVKVDPRVYSTGSNSVEQNIRNHASVTDNNGVNASTDYSKIITKNWIKKTGRMDITDGKITYSVSVNETPVQNITGWTLKDILGKGQIYDGKITVSKYSKGPVGANSATLIETKTFDPQSKTSFEYVADGAYYYLFTYDVKVDSSVANMEKLSNKFEMTPPGGSGGGSGSVSGTSTGAEVTYSYYNLEKIAGTLTLNDQTISWTTTLNAIKNDSRSIGEIPKGAVYYDVPHLALTSGSLTSADMKTTSHKVLIDSIVLTDGDGNVLRENQDYKVTAFANGEYYVVQGEVRFNEGYKIDFLKDIKSAVTIKYNTKADINSSIKKEFRYSNKAELKIGDQTYQSNAYVQYNNNSLLNKTAADSVDLENKKVFWNITFNQNSLKMDYDDVYILEHLPDGLRFDSVTSDKKNVDIKTEEVKGTNDVKLILSGNLSQKVTLKLWTKITDDTAFSTVNGKSFINKADLFINNKKLRETQASKTIKVNLLTKTGLYSDATAPNVQYTLKLNEAGAVLGNGKTLTLKDDMTSNMSIVPGSMKVYEMINNVRHELSSDKWTLSQNSDGHGFNLTIPDGMKLEIYYEAYVQGHIGSSQNIKNTASLLGEKEEIVKVEDSKKVVVKEGSATATGDPIIYIYKVDAANSTPLSGAKFDIYQTNDLDDPSDDVKLNEKPLVSGDKGQIILSSLKFDTYYYLVETEAPKGYSLDVTKHNFIILGRTSTIDTNKIPDDFWKLQSGTPLNLTNDSIIDIDVNKVWDDNDNSALLRPKTVEVNLYANGIDTEKNVKLNKDNNWQSSFSGLKEYKNGKKIDYTVKETPIDYYVPTVEGDSEKGFTITNTFQNSSYYYEGEINITKKVLFNEDPFKVYDVFYAGVFADEACTDLVQDVDGNDLILPIVLNGESEGSVTAFVPLGEEGSDVTYYVREVDANGKVIDNDSGFDYNVNVSPSSVTVNKDTKGNVTITNSFGDIGYYYDGQLTINKKVLGANGKAKKVQDVFYAGVYTDKGCKKPLKDEDGNDLIVPLVLADESSTSTTVTVPLGEKGKSVTYYVKEVDENGKDVKNSKTFEYKVSIDKTSVSVSAQGGSTTITNKVDSSKVTIKDNKTPTSSGVDTSDNTNSVLFTVIFILSLAGMLLIIKKIKVKQ</sequence>
<keyword evidence="7" id="KW-0472">Membrane</keyword>
<comment type="subcellular location">
    <subcellularLocation>
        <location evidence="1">Secreted</location>
        <location evidence="1">Cell wall</location>
    </subcellularLocation>
</comment>
<dbReference type="CDD" id="cd00222">
    <property type="entry name" value="CollagenBindB"/>
    <property type="match status" value="1"/>
</dbReference>
<feature type="compositionally biased region" description="Polar residues" evidence="6">
    <location>
        <begin position="29"/>
        <end position="40"/>
    </location>
</feature>
<keyword evidence="5" id="KW-0572">Peptidoglycan-anchor</keyword>
<organism evidence="11 12">
    <name type="scientific">Anaerofustis stercorihominis</name>
    <dbReference type="NCBI Taxonomy" id="214853"/>
    <lineage>
        <taxon>Bacteria</taxon>
        <taxon>Bacillati</taxon>
        <taxon>Bacillota</taxon>
        <taxon>Clostridia</taxon>
        <taxon>Eubacteriales</taxon>
        <taxon>Eubacteriaceae</taxon>
        <taxon>Anaerofustis</taxon>
    </lineage>
</organism>
<name>A0A3E3E406_9FIRM</name>
<keyword evidence="4 8" id="KW-0732">Signal</keyword>
<dbReference type="Proteomes" id="UP000261212">
    <property type="component" value="Unassembled WGS sequence"/>
</dbReference>
<dbReference type="Pfam" id="PF05738">
    <property type="entry name" value="Cna_B"/>
    <property type="match status" value="1"/>
</dbReference>
<feature type="chain" id="PRO_5017835599" evidence="8">
    <location>
        <begin position="26"/>
        <end position="1498"/>
    </location>
</feature>
<dbReference type="InterPro" id="IPR011252">
    <property type="entry name" value="Fibrogen-bd_dom1"/>
</dbReference>
<dbReference type="InterPro" id="IPR013783">
    <property type="entry name" value="Ig-like_fold"/>
</dbReference>
<feature type="region of interest" description="Disordered" evidence="6">
    <location>
        <begin position="29"/>
        <end position="56"/>
    </location>
</feature>
<evidence type="ECO:0000259" key="10">
    <source>
        <dbReference type="Pfam" id="PF17802"/>
    </source>
</evidence>
<feature type="transmembrane region" description="Helical" evidence="7">
    <location>
        <begin position="1473"/>
        <end position="1491"/>
    </location>
</feature>
<keyword evidence="2" id="KW-0134">Cell wall</keyword>
<keyword evidence="3" id="KW-0964">Secreted</keyword>
<evidence type="ECO:0000313" key="12">
    <source>
        <dbReference type="Proteomes" id="UP000261212"/>
    </source>
</evidence>
<dbReference type="EMBL" id="QUSM01000002">
    <property type="protein sequence ID" value="RGD75638.1"/>
    <property type="molecule type" value="Genomic_DNA"/>
</dbReference>
<evidence type="ECO:0000256" key="1">
    <source>
        <dbReference type="ARBA" id="ARBA00004191"/>
    </source>
</evidence>
<dbReference type="Gene3D" id="2.60.40.1140">
    <property type="entry name" value="Collagen-binding surface protein Cna, B-type domain"/>
    <property type="match status" value="1"/>
</dbReference>
<evidence type="ECO:0000313" key="11">
    <source>
        <dbReference type="EMBL" id="RGD75638.1"/>
    </source>
</evidence>
<evidence type="ECO:0000256" key="3">
    <source>
        <dbReference type="ARBA" id="ARBA00022525"/>
    </source>
</evidence>
<evidence type="ECO:0000256" key="4">
    <source>
        <dbReference type="ARBA" id="ARBA00022729"/>
    </source>
</evidence>
<dbReference type="Gene3D" id="2.60.40.10">
    <property type="entry name" value="Immunoglobulins"/>
    <property type="match status" value="1"/>
</dbReference>
<keyword evidence="7" id="KW-0812">Transmembrane</keyword>
<dbReference type="InterPro" id="IPR008454">
    <property type="entry name" value="Collagen-bd_Cna-like_B-typ_dom"/>
</dbReference>
<feature type="signal peptide" evidence="8">
    <location>
        <begin position="1"/>
        <end position="25"/>
    </location>
</feature>
<evidence type="ECO:0000256" key="8">
    <source>
        <dbReference type="SAM" id="SignalP"/>
    </source>
</evidence>
<accession>A0A3E3E406</accession>
<dbReference type="SUPFAM" id="SSF49401">
    <property type="entry name" value="Bacterial adhesins"/>
    <property type="match status" value="2"/>
</dbReference>
<feature type="domain" description="SpaA-like prealbumin fold" evidence="10">
    <location>
        <begin position="991"/>
        <end position="1072"/>
    </location>
</feature>
<comment type="caution">
    <text evidence="11">The sequence shown here is derived from an EMBL/GenBank/DDBJ whole genome shotgun (WGS) entry which is preliminary data.</text>
</comment>
<evidence type="ECO:0000256" key="2">
    <source>
        <dbReference type="ARBA" id="ARBA00022512"/>
    </source>
</evidence>
<evidence type="ECO:0000256" key="6">
    <source>
        <dbReference type="SAM" id="MobiDB-lite"/>
    </source>
</evidence>
<dbReference type="Gene3D" id="2.60.40.1280">
    <property type="match status" value="1"/>
</dbReference>
<evidence type="ECO:0000256" key="5">
    <source>
        <dbReference type="ARBA" id="ARBA00023088"/>
    </source>
</evidence>
<dbReference type="InterPro" id="IPR041033">
    <property type="entry name" value="SpaA_PFL_dom_1"/>
</dbReference>
<feature type="domain" description="CNA-B" evidence="9">
    <location>
        <begin position="1106"/>
        <end position="1194"/>
    </location>
</feature>
<dbReference type="SUPFAM" id="SSF49478">
    <property type="entry name" value="Cna protein B-type domain"/>
    <property type="match status" value="1"/>
</dbReference>
<dbReference type="Pfam" id="PF17802">
    <property type="entry name" value="SpaA"/>
    <property type="match status" value="1"/>
</dbReference>
<evidence type="ECO:0000256" key="7">
    <source>
        <dbReference type="SAM" id="Phobius"/>
    </source>
</evidence>
<dbReference type="RefSeq" id="WP_117531905.1">
    <property type="nucleotide sequence ID" value="NZ_QUSM01000002.1"/>
</dbReference>
<keyword evidence="7" id="KW-1133">Transmembrane helix</keyword>
<proteinExistence type="predicted"/>